<sequence>MHVQPRLNLQLASEKYQPTLRAIVIERCEPSLNYIKSTTPKNLRTQLLKKIDGIVHNYELQHSLKLTI</sequence>
<proteinExistence type="predicted"/>
<reference evidence="1" key="1">
    <citation type="submission" date="2014-09" db="EMBL/GenBank/DDBJ databases">
        <authorList>
            <person name="Magalhaes I.L.F."/>
            <person name="Oliveira U."/>
            <person name="Santos F.R."/>
            <person name="Vidigal T.H.D.A."/>
            <person name="Brescovit A.D."/>
            <person name="Santos A.J."/>
        </authorList>
    </citation>
    <scope>NUCLEOTIDE SEQUENCE</scope>
    <source>
        <tissue evidence="1">Shoot tissue taken approximately 20 cm above the soil surface</tissue>
    </source>
</reference>
<organism evidence="1">
    <name type="scientific">Arundo donax</name>
    <name type="common">Giant reed</name>
    <name type="synonym">Donax arundinaceus</name>
    <dbReference type="NCBI Taxonomy" id="35708"/>
    <lineage>
        <taxon>Eukaryota</taxon>
        <taxon>Viridiplantae</taxon>
        <taxon>Streptophyta</taxon>
        <taxon>Embryophyta</taxon>
        <taxon>Tracheophyta</taxon>
        <taxon>Spermatophyta</taxon>
        <taxon>Magnoliopsida</taxon>
        <taxon>Liliopsida</taxon>
        <taxon>Poales</taxon>
        <taxon>Poaceae</taxon>
        <taxon>PACMAD clade</taxon>
        <taxon>Arundinoideae</taxon>
        <taxon>Arundineae</taxon>
        <taxon>Arundo</taxon>
    </lineage>
</organism>
<name>A0A0A9FDE2_ARUDO</name>
<dbReference type="EMBL" id="GBRH01188662">
    <property type="protein sequence ID" value="JAE09234.1"/>
    <property type="molecule type" value="Transcribed_RNA"/>
</dbReference>
<dbReference type="AlphaFoldDB" id="A0A0A9FDE2"/>
<accession>A0A0A9FDE2</accession>
<protein>
    <submittedName>
        <fullName evidence="1">Uncharacterized protein</fullName>
    </submittedName>
</protein>
<evidence type="ECO:0000313" key="1">
    <source>
        <dbReference type="EMBL" id="JAE09234.1"/>
    </source>
</evidence>
<reference evidence="1" key="2">
    <citation type="journal article" date="2015" name="Data Brief">
        <title>Shoot transcriptome of the giant reed, Arundo donax.</title>
        <authorList>
            <person name="Barrero R.A."/>
            <person name="Guerrero F.D."/>
            <person name="Moolhuijzen P."/>
            <person name="Goolsby J.A."/>
            <person name="Tidwell J."/>
            <person name="Bellgard S.E."/>
            <person name="Bellgard M.I."/>
        </authorList>
    </citation>
    <scope>NUCLEOTIDE SEQUENCE</scope>
    <source>
        <tissue evidence="1">Shoot tissue taken approximately 20 cm above the soil surface</tissue>
    </source>
</reference>